<keyword evidence="7" id="KW-0961">Cell wall biogenesis/degradation</keyword>
<sequence length="243" mass="27407">MNAKSFKFAVQRVVLIASLAVSLFFTACQSGKDPNPYGLDLISTTEEYLASIEADSANMLTDLEDIIPNLILDIRYADTNNFTGTKIYSAPKAYLRKAVADSLLRIQEELGKEGLGIKIYDAYRPYSATLYFYEVYPDTTFVAAPWKGSIHNRGCAVDLTLVNLSTGEELQMPTPFDEFSEAASHSFIPQDSTILANRSKLLSVMEKFGFTQYDHEWWHYNFANREGMGLLNISFEDLEKLKK</sequence>
<name>A0A644VFP9_9ZZZZ</name>
<dbReference type="Gene3D" id="3.30.1380.10">
    <property type="match status" value="1"/>
</dbReference>
<gene>
    <name evidence="8" type="primary">ddpX_3</name>
    <name evidence="8" type="ORF">SDC9_35499</name>
</gene>
<keyword evidence="1" id="KW-0645">Protease</keyword>
<dbReference type="EMBL" id="VSSQ01000280">
    <property type="protein sequence ID" value="MPL89463.1"/>
    <property type="molecule type" value="Genomic_DNA"/>
</dbReference>
<proteinExistence type="inferred from homology"/>
<protein>
    <submittedName>
        <fullName evidence="8">D-alanyl-D-alanine dipeptidase</fullName>
        <ecNumber evidence="8">3.4.13.22</ecNumber>
    </submittedName>
</protein>
<dbReference type="HAMAP" id="MF_01924">
    <property type="entry name" value="A_A_dipeptidase"/>
    <property type="match status" value="1"/>
</dbReference>
<organism evidence="8">
    <name type="scientific">bioreactor metagenome</name>
    <dbReference type="NCBI Taxonomy" id="1076179"/>
    <lineage>
        <taxon>unclassified sequences</taxon>
        <taxon>metagenomes</taxon>
        <taxon>ecological metagenomes</taxon>
    </lineage>
</organism>
<dbReference type="PROSITE" id="PS51257">
    <property type="entry name" value="PROKAR_LIPOPROTEIN"/>
    <property type="match status" value="1"/>
</dbReference>
<keyword evidence="5 8" id="KW-0224">Dipeptidase</keyword>
<dbReference type="InterPro" id="IPR009045">
    <property type="entry name" value="Zn_M74/Hedgehog-like"/>
</dbReference>
<evidence type="ECO:0000256" key="5">
    <source>
        <dbReference type="ARBA" id="ARBA00022997"/>
    </source>
</evidence>
<evidence type="ECO:0000256" key="4">
    <source>
        <dbReference type="ARBA" id="ARBA00022833"/>
    </source>
</evidence>
<evidence type="ECO:0000256" key="1">
    <source>
        <dbReference type="ARBA" id="ARBA00022670"/>
    </source>
</evidence>
<evidence type="ECO:0000313" key="8">
    <source>
        <dbReference type="EMBL" id="MPL89463.1"/>
    </source>
</evidence>
<dbReference type="InterPro" id="IPR000755">
    <property type="entry name" value="A_A_dipeptidase"/>
</dbReference>
<evidence type="ECO:0000256" key="7">
    <source>
        <dbReference type="ARBA" id="ARBA00023316"/>
    </source>
</evidence>
<dbReference type="AlphaFoldDB" id="A0A644VFP9"/>
<keyword evidence="2" id="KW-0479">Metal-binding</keyword>
<dbReference type="PANTHER" id="PTHR43126:SF1">
    <property type="entry name" value="D-ALANYL-D-ALANINE DIPEPTIDASE"/>
    <property type="match status" value="1"/>
</dbReference>
<dbReference type="SUPFAM" id="SSF55166">
    <property type="entry name" value="Hedgehog/DD-peptidase"/>
    <property type="match status" value="1"/>
</dbReference>
<dbReference type="PANTHER" id="PTHR43126">
    <property type="entry name" value="D-ALANYL-D-ALANINE DIPEPTIDASE"/>
    <property type="match status" value="1"/>
</dbReference>
<keyword evidence="6" id="KW-0482">Metalloprotease</keyword>
<dbReference type="Pfam" id="PF01427">
    <property type="entry name" value="Peptidase_M15"/>
    <property type="match status" value="1"/>
</dbReference>
<keyword evidence="3 8" id="KW-0378">Hydrolase</keyword>
<dbReference type="GO" id="GO:0046872">
    <property type="term" value="F:metal ion binding"/>
    <property type="evidence" value="ECO:0007669"/>
    <property type="project" value="UniProtKB-KW"/>
</dbReference>
<dbReference type="GO" id="GO:0006508">
    <property type="term" value="P:proteolysis"/>
    <property type="evidence" value="ECO:0007669"/>
    <property type="project" value="UniProtKB-KW"/>
</dbReference>
<dbReference type="EC" id="3.4.13.22" evidence="8"/>
<evidence type="ECO:0000256" key="6">
    <source>
        <dbReference type="ARBA" id="ARBA00023049"/>
    </source>
</evidence>
<comment type="caution">
    <text evidence="8">The sequence shown here is derived from an EMBL/GenBank/DDBJ whole genome shotgun (WGS) entry which is preliminary data.</text>
</comment>
<dbReference type="GO" id="GO:0008237">
    <property type="term" value="F:metallopeptidase activity"/>
    <property type="evidence" value="ECO:0007669"/>
    <property type="project" value="UniProtKB-KW"/>
</dbReference>
<keyword evidence="4" id="KW-0862">Zinc</keyword>
<dbReference type="GO" id="GO:0160237">
    <property type="term" value="F:D-Ala-D-Ala dipeptidase activity"/>
    <property type="evidence" value="ECO:0007669"/>
    <property type="project" value="UniProtKB-EC"/>
</dbReference>
<accession>A0A644VFP9</accession>
<dbReference type="CDD" id="cd14840">
    <property type="entry name" value="D-Ala-D-Ala_dipeptidase_Aad"/>
    <property type="match status" value="1"/>
</dbReference>
<dbReference type="GO" id="GO:0071555">
    <property type="term" value="P:cell wall organization"/>
    <property type="evidence" value="ECO:0007669"/>
    <property type="project" value="UniProtKB-KW"/>
</dbReference>
<reference evidence="8" key="1">
    <citation type="submission" date="2019-08" db="EMBL/GenBank/DDBJ databases">
        <authorList>
            <person name="Kucharzyk K."/>
            <person name="Murdoch R.W."/>
            <person name="Higgins S."/>
            <person name="Loffler F."/>
        </authorList>
    </citation>
    <scope>NUCLEOTIDE SEQUENCE</scope>
</reference>
<evidence type="ECO:0000256" key="2">
    <source>
        <dbReference type="ARBA" id="ARBA00022723"/>
    </source>
</evidence>
<evidence type="ECO:0000256" key="3">
    <source>
        <dbReference type="ARBA" id="ARBA00022801"/>
    </source>
</evidence>